<name>A0A422P2X5_9TRYP</name>
<evidence type="ECO:0000313" key="5">
    <source>
        <dbReference type="EMBL" id="RNF12071.1"/>
    </source>
</evidence>
<dbReference type="EMBL" id="MKKU01000446">
    <property type="protein sequence ID" value="RNF12071.1"/>
    <property type="molecule type" value="Genomic_DNA"/>
</dbReference>
<dbReference type="GO" id="GO:0016020">
    <property type="term" value="C:membrane"/>
    <property type="evidence" value="ECO:0007669"/>
    <property type="project" value="TreeGrafter"/>
</dbReference>
<evidence type="ECO:0000256" key="4">
    <source>
        <dbReference type="SAM" id="Phobius"/>
    </source>
</evidence>
<accession>A0A422P2X5</accession>
<comment type="similarity">
    <text evidence="1">Belongs to the OSBP family.</text>
</comment>
<dbReference type="RefSeq" id="XP_029226487.1">
    <property type="nucleotide sequence ID" value="XM_029373407.1"/>
</dbReference>
<reference evidence="5 6" key="1">
    <citation type="journal article" date="2018" name="BMC Genomics">
        <title>Genomic comparison of Trypanosoma conorhini and Trypanosoma rangeli to Trypanosoma cruzi strains of high and low virulence.</title>
        <authorList>
            <person name="Bradwell K.R."/>
            <person name="Koparde V.N."/>
            <person name="Matveyev A.V."/>
            <person name="Serrano M.G."/>
            <person name="Alves J.M."/>
            <person name="Parikh H."/>
            <person name="Huang B."/>
            <person name="Lee V."/>
            <person name="Espinosa-Alvarez O."/>
            <person name="Ortiz P.A."/>
            <person name="Costa-Martins A.G."/>
            <person name="Teixeira M.M."/>
            <person name="Buck G.A."/>
        </authorList>
    </citation>
    <scope>NUCLEOTIDE SEQUENCE [LARGE SCALE GENOMIC DNA]</scope>
    <source>
        <strain evidence="5 6">025E</strain>
    </source>
</reference>
<dbReference type="PANTHER" id="PTHR10972:SF102">
    <property type="entry name" value="OXYSTEROL-BINDING PROTEIN"/>
    <property type="match status" value="1"/>
</dbReference>
<keyword evidence="4" id="KW-1133">Transmembrane helix</keyword>
<dbReference type="AlphaFoldDB" id="A0A422P2X5"/>
<proteinExistence type="inferred from homology"/>
<dbReference type="GO" id="GO:0005829">
    <property type="term" value="C:cytosol"/>
    <property type="evidence" value="ECO:0007669"/>
    <property type="project" value="TreeGrafter"/>
</dbReference>
<feature type="transmembrane region" description="Helical" evidence="4">
    <location>
        <begin position="48"/>
        <end position="71"/>
    </location>
</feature>
<feature type="compositionally biased region" description="Basic and acidic residues" evidence="3">
    <location>
        <begin position="635"/>
        <end position="644"/>
    </location>
</feature>
<dbReference type="OrthoDB" id="14833at2759"/>
<dbReference type="Proteomes" id="UP000284403">
    <property type="component" value="Unassembled WGS sequence"/>
</dbReference>
<dbReference type="Pfam" id="PF01237">
    <property type="entry name" value="Oxysterol_BP"/>
    <property type="match status" value="1"/>
</dbReference>
<dbReference type="GeneID" id="40320143"/>
<dbReference type="GO" id="GO:0032934">
    <property type="term" value="F:sterol binding"/>
    <property type="evidence" value="ECO:0007669"/>
    <property type="project" value="TreeGrafter"/>
</dbReference>
<organism evidence="5 6">
    <name type="scientific">Trypanosoma conorhini</name>
    <dbReference type="NCBI Taxonomy" id="83891"/>
    <lineage>
        <taxon>Eukaryota</taxon>
        <taxon>Discoba</taxon>
        <taxon>Euglenozoa</taxon>
        <taxon>Kinetoplastea</taxon>
        <taxon>Metakinetoplastina</taxon>
        <taxon>Trypanosomatida</taxon>
        <taxon>Trypanosomatidae</taxon>
        <taxon>Trypanosoma</taxon>
    </lineage>
</organism>
<feature type="transmembrane region" description="Helical" evidence="4">
    <location>
        <begin position="12"/>
        <end position="36"/>
    </location>
</feature>
<gene>
    <name evidence="5" type="ORF">Tco025E_06532</name>
</gene>
<feature type="region of interest" description="Disordered" evidence="3">
    <location>
        <begin position="278"/>
        <end position="301"/>
    </location>
</feature>
<feature type="coiled-coil region" evidence="2">
    <location>
        <begin position="696"/>
        <end position="723"/>
    </location>
</feature>
<keyword evidence="4" id="KW-0812">Transmembrane</keyword>
<evidence type="ECO:0000256" key="2">
    <source>
        <dbReference type="SAM" id="Coils"/>
    </source>
</evidence>
<evidence type="ECO:0000256" key="1">
    <source>
        <dbReference type="ARBA" id="ARBA00008842"/>
    </source>
</evidence>
<dbReference type="Gene3D" id="2.40.160.120">
    <property type="match status" value="1"/>
</dbReference>
<dbReference type="InterPro" id="IPR037239">
    <property type="entry name" value="OSBP_sf"/>
</dbReference>
<keyword evidence="2" id="KW-0175">Coiled coil</keyword>
<keyword evidence="4" id="KW-0472">Membrane</keyword>
<sequence length="762" mass="84491">MIKASRLQLSRLPLWVLSTALMLAMMGVLLLAMALVPETIQDLRRANLYVVGAIMAVEVFCFVCFLQFIVVSRVKELSRLLAEDPVIVAGDPFCMAYLRSQPAFAAAEVVRLQLAIEQLYLGLAGLWRRQGVVSFVRNARNAAVAADAGMQPDLWDDKARLVSFAPAPAAVAVKGGAQDEYVEPNLNSFSMDDYLLDRQYEYKKRLRTVMELPSKVGLRASHKLRVLFSNPSPPASVGGSPTVEVDYFTACSSVGERAEESPLTRRFSLESLPSEPLLVGAEEDRRRSDEDDEVATGTDGVVGGNRQLLPALSAEERAVCDPLNDNDNNSFAVLESALRLEGAIIFQVLKNIRIGRSLSSVTLPVHILESRSLLEMLSDMFLAWDILMPLAWGEVRQPVDRMRVMLRWFFAAYNWRPKGAAKKPYNPILGEVFQCKCPAPPSLLSAPPPREVEAKTQESCSPGQPPGSIDCMYFLAEQVSHRPPVSVFYAELPNLIIAEGAYLPHSKLVSLNSVASISCSSVLVRFPRAGWSCRFSLPHAYASGVVAGAPRLELGGIIRLEDCHSPAHVTVDFRRKGFFSGIYDEVVARISTVDGKGIAEEYTGLWHGVIYPRGTQQAVNAGAKRPRHRSQQHLPLREEGHAEEPLFDAEAFQQRRGMPCGRPHAYPLNDDNHGHPYPKQSRAVWRELTAAIRRGDAEAAAQAKTLVEEAQRAERRQLEAEGRAHVPKFFEFLGTGELKRGNEDALARQENWRFTAREMLLK</sequence>
<dbReference type="Gene3D" id="3.30.70.3490">
    <property type="match status" value="1"/>
</dbReference>
<keyword evidence="6" id="KW-1185">Reference proteome</keyword>
<evidence type="ECO:0000256" key="3">
    <source>
        <dbReference type="SAM" id="MobiDB-lite"/>
    </source>
</evidence>
<evidence type="ECO:0000313" key="6">
    <source>
        <dbReference type="Proteomes" id="UP000284403"/>
    </source>
</evidence>
<dbReference type="SUPFAM" id="SSF144000">
    <property type="entry name" value="Oxysterol-binding protein-like"/>
    <property type="match status" value="1"/>
</dbReference>
<dbReference type="InterPro" id="IPR000648">
    <property type="entry name" value="Oxysterol-bd"/>
</dbReference>
<comment type="caution">
    <text evidence="5">The sequence shown here is derived from an EMBL/GenBank/DDBJ whole genome shotgun (WGS) entry which is preliminary data.</text>
</comment>
<dbReference type="PANTHER" id="PTHR10972">
    <property type="entry name" value="OXYSTEROL-BINDING PROTEIN-RELATED"/>
    <property type="match status" value="1"/>
</dbReference>
<dbReference type="Gene3D" id="1.10.287.2720">
    <property type="match status" value="1"/>
</dbReference>
<feature type="region of interest" description="Disordered" evidence="3">
    <location>
        <begin position="623"/>
        <end position="644"/>
    </location>
</feature>
<protein>
    <submittedName>
        <fullName evidence="5">Putative oxysterol-binding protein</fullName>
    </submittedName>
</protein>